<dbReference type="Proteomes" id="UP000631694">
    <property type="component" value="Unassembled WGS sequence"/>
</dbReference>
<dbReference type="EMBL" id="JADZLT010000049">
    <property type="protein sequence ID" value="MBH0237648.1"/>
    <property type="molecule type" value="Genomic_DNA"/>
</dbReference>
<dbReference type="Gene3D" id="3.90.1480.20">
    <property type="entry name" value="Glycosyl transferase family 29"/>
    <property type="match status" value="1"/>
</dbReference>
<accession>A0A931I1P1</accession>
<evidence type="ECO:0000313" key="10">
    <source>
        <dbReference type="Proteomes" id="UP000631694"/>
    </source>
</evidence>
<comment type="subcellular location">
    <subcellularLocation>
        <location evidence="2">Endomembrane system</location>
    </subcellularLocation>
    <subcellularLocation>
        <location evidence="1">Membrane</location>
        <topology evidence="1">Single-pass membrane protein</topology>
    </subcellularLocation>
</comment>
<dbReference type="Pfam" id="PF00777">
    <property type="entry name" value="Glyco_transf_29"/>
    <property type="match status" value="1"/>
</dbReference>
<keyword evidence="10" id="KW-1185">Reference proteome</keyword>
<dbReference type="InterPro" id="IPR038578">
    <property type="entry name" value="GT29-like_sf"/>
</dbReference>
<proteinExistence type="predicted"/>
<evidence type="ECO:0000256" key="7">
    <source>
        <dbReference type="ARBA" id="ARBA00023136"/>
    </source>
</evidence>
<keyword evidence="3" id="KW-0328">Glycosyltransferase</keyword>
<sequence>MEFFAGKSVAIVGNAESLLTGNHGAEIEAHDLVLRMNRGVPTKPESQGSRTDVLVFAQFHTVAKFVNAFQARHLIWMSWFDQEGVDEGPALPEGIVFYDARRRSALMGRLKARPSVGAMVIDLVASSGVKTATVFGFDFKRTNTYYRQKVHIGPHDYDSEEQFCLETVEQNGWSIVRDY</sequence>
<evidence type="ECO:0000256" key="5">
    <source>
        <dbReference type="ARBA" id="ARBA00022692"/>
    </source>
</evidence>
<keyword evidence="7" id="KW-0472">Membrane</keyword>
<dbReference type="InterPro" id="IPR001675">
    <property type="entry name" value="Glyco_trans_29"/>
</dbReference>
<dbReference type="AlphaFoldDB" id="A0A931I1P1"/>
<evidence type="ECO:0000256" key="4">
    <source>
        <dbReference type="ARBA" id="ARBA00022679"/>
    </source>
</evidence>
<evidence type="ECO:0000256" key="6">
    <source>
        <dbReference type="ARBA" id="ARBA00022989"/>
    </source>
</evidence>
<name>A0A931I1P1_9HYPH</name>
<keyword evidence="6" id="KW-1133">Transmembrane helix</keyword>
<evidence type="ECO:0000256" key="3">
    <source>
        <dbReference type="ARBA" id="ARBA00022676"/>
    </source>
</evidence>
<keyword evidence="5" id="KW-0812">Transmembrane</keyword>
<dbReference type="RefSeq" id="WP_197310736.1">
    <property type="nucleotide sequence ID" value="NZ_JADZLT010000049.1"/>
</dbReference>
<reference evidence="9" key="1">
    <citation type="submission" date="2020-12" db="EMBL/GenBank/DDBJ databases">
        <title>Methylobrevis albus sp. nov., isolated from fresh water lack sediment.</title>
        <authorList>
            <person name="Zou Q."/>
        </authorList>
    </citation>
    <scope>NUCLEOTIDE SEQUENCE</scope>
    <source>
        <strain evidence="9">L22</strain>
    </source>
</reference>
<keyword evidence="4" id="KW-0808">Transferase</keyword>
<evidence type="ECO:0000256" key="1">
    <source>
        <dbReference type="ARBA" id="ARBA00004167"/>
    </source>
</evidence>
<evidence type="ECO:0000256" key="2">
    <source>
        <dbReference type="ARBA" id="ARBA00004308"/>
    </source>
</evidence>
<gene>
    <name evidence="9" type="ORF">I5731_07445</name>
</gene>
<comment type="caution">
    <text evidence="9">The sequence shown here is derived from an EMBL/GenBank/DDBJ whole genome shotgun (WGS) entry which is preliminary data.</text>
</comment>
<dbReference type="GO" id="GO:0012505">
    <property type="term" value="C:endomembrane system"/>
    <property type="evidence" value="ECO:0007669"/>
    <property type="project" value="UniProtKB-SubCell"/>
</dbReference>
<protein>
    <submittedName>
        <fullName evidence="9">Glycosyltransferase family 29 protein</fullName>
    </submittedName>
</protein>
<keyword evidence="8" id="KW-0325">Glycoprotein</keyword>
<evidence type="ECO:0000313" key="9">
    <source>
        <dbReference type="EMBL" id="MBH0237648.1"/>
    </source>
</evidence>
<organism evidence="9 10">
    <name type="scientific">Methylobrevis albus</name>
    <dbReference type="NCBI Taxonomy" id="2793297"/>
    <lineage>
        <taxon>Bacteria</taxon>
        <taxon>Pseudomonadati</taxon>
        <taxon>Pseudomonadota</taxon>
        <taxon>Alphaproteobacteria</taxon>
        <taxon>Hyphomicrobiales</taxon>
        <taxon>Pleomorphomonadaceae</taxon>
        <taxon>Methylobrevis</taxon>
    </lineage>
</organism>
<dbReference type="GO" id="GO:0016020">
    <property type="term" value="C:membrane"/>
    <property type="evidence" value="ECO:0007669"/>
    <property type="project" value="UniProtKB-SubCell"/>
</dbReference>
<dbReference type="GO" id="GO:0008373">
    <property type="term" value="F:sialyltransferase activity"/>
    <property type="evidence" value="ECO:0007669"/>
    <property type="project" value="InterPro"/>
</dbReference>
<evidence type="ECO:0000256" key="8">
    <source>
        <dbReference type="ARBA" id="ARBA00023180"/>
    </source>
</evidence>